<dbReference type="OrthoDB" id="6138780at2759"/>
<feature type="signal peptide" evidence="8">
    <location>
        <begin position="1"/>
        <end position="19"/>
    </location>
</feature>
<keyword evidence="3" id="KW-1015">Disulfide bond</keyword>
<evidence type="ECO:0000256" key="5">
    <source>
        <dbReference type="ARBA" id="ARBA00023319"/>
    </source>
</evidence>
<dbReference type="GO" id="GO:0070593">
    <property type="term" value="P:dendrite self-avoidance"/>
    <property type="evidence" value="ECO:0007669"/>
    <property type="project" value="TreeGrafter"/>
</dbReference>
<dbReference type="GO" id="GO:0030424">
    <property type="term" value="C:axon"/>
    <property type="evidence" value="ECO:0007669"/>
    <property type="project" value="TreeGrafter"/>
</dbReference>
<dbReference type="PANTHER" id="PTHR10075:SF109">
    <property type="entry name" value="NEURAL_ECTODERMAL DEVELOPMENT FACTOR IMP-L2"/>
    <property type="match status" value="1"/>
</dbReference>
<sequence>MYQSVLFFIAALLCTESKSANINRHLKLLDFENNIEPNASPTKQAGVLRFLSLERKPNALYAHTTGVLLPVTCEAIGSPAPTIRWFKNNSPIYEHDTESNEVIESNPNSLGRITSTLLITHSDGSDVYTCLATSASKMVRASTVITSSGKTTDPTERSKLLPLEPRILVSYKAFVDTIGNTVILPCKARGYPRPTISWRDNNGVLVTKNPRMKVLRSGELVISPLRWSDMGEFTCHATNTFGNGSASTFLYPAVSDI</sequence>
<keyword evidence="2" id="KW-0964">Secreted</keyword>
<reference evidence="10" key="2">
    <citation type="submission" date="2022-10" db="EMBL/GenBank/DDBJ databases">
        <authorList>
            <consortium name="ENA_rothamsted_submissions"/>
            <consortium name="culmorum"/>
            <person name="King R."/>
        </authorList>
    </citation>
    <scope>NUCLEOTIDE SEQUENCE</scope>
</reference>
<evidence type="ECO:0000256" key="6">
    <source>
        <dbReference type="ARBA" id="ARBA00061228"/>
    </source>
</evidence>
<evidence type="ECO:0000256" key="4">
    <source>
        <dbReference type="ARBA" id="ARBA00023180"/>
    </source>
</evidence>
<dbReference type="InterPro" id="IPR007110">
    <property type="entry name" value="Ig-like_dom"/>
</dbReference>
<dbReference type="GO" id="GO:0005886">
    <property type="term" value="C:plasma membrane"/>
    <property type="evidence" value="ECO:0007669"/>
    <property type="project" value="TreeGrafter"/>
</dbReference>
<dbReference type="GO" id="GO:0098632">
    <property type="term" value="F:cell-cell adhesion mediator activity"/>
    <property type="evidence" value="ECO:0007669"/>
    <property type="project" value="TreeGrafter"/>
</dbReference>
<evidence type="ECO:0000256" key="2">
    <source>
        <dbReference type="ARBA" id="ARBA00022525"/>
    </source>
</evidence>
<comment type="similarity">
    <text evidence="6">Belongs to the hemolin family.</text>
</comment>
<reference evidence="10" key="1">
    <citation type="submission" date="2021-12" db="EMBL/GenBank/DDBJ databases">
        <authorList>
            <person name="King R."/>
        </authorList>
    </citation>
    <scope>NUCLEOTIDE SEQUENCE</scope>
</reference>
<feature type="domain" description="Ig-like" evidence="9">
    <location>
        <begin position="37"/>
        <end position="146"/>
    </location>
</feature>
<feature type="chain" id="PRO_5040475879" description="Hemolin" evidence="8">
    <location>
        <begin position="20"/>
        <end position="257"/>
    </location>
</feature>
<dbReference type="SMART" id="SM00409">
    <property type="entry name" value="IG"/>
    <property type="match status" value="2"/>
</dbReference>
<dbReference type="Pfam" id="PF13927">
    <property type="entry name" value="Ig_3"/>
    <property type="match status" value="2"/>
</dbReference>
<dbReference type="GO" id="GO:0005576">
    <property type="term" value="C:extracellular region"/>
    <property type="evidence" value="ECO:0007669"/>
    <property type="project" value="UniProtKB-SubCell"/>
</dbReference>
<dbReference type="Proteomes" id="UP001153714">
    <property type="component" value="Chromosome 20"/>
</dbReference>
<evidence type="ECO:0000256" key="7">
    <source>
        <dbReference type="ARBA" id="ARBA00068688"/>
    </source>
</evidence>
<evidence type="ECO:0000313" key="11">
    <source>
        <dbReference type="Proteomes" id="UP001153714"/>
    </source>
</evidence>
<dbReference type="SMART" id="SM00408">
    <property type="entry name" value="IGc2"/>
    <property type="match status" value="2"/>
</dbReference>
<dbReference type="SUPFAM" id="SSF48726">
    <property type="entry name" value="Immunoglobulin"/>
    <property type="match status" value="2"/>
</dbReference>
<evidence type="ECO:0000256" key="1">
    <source>
        <dbReference type="ARBA" id="ARBA00004613"/>
    </source>
</evidence>
<dbReference type="Gene3D" id="2.60.40.10">
    <property type="entry name" value="Immunoglobulins"/>
    <property type="match status" value="2"/>
</dbReference>
<evidence type="ECO:0000256" key="8">
    <source>
        <dbReference type="SAM" id="SignalP"/>
    </source>
</evidence>
<protein>
    <recommendedName>
        <fullName evidence="7">Hemolin</fullName>
    </recommendedName>
</protein>
<comment type="subcellular location">
    <subcellularLocation>
        <location evidence="1">Secreted</location>
    </subcellularLocation>
</comment>
<dbReference type="InterPro" id="IPR036179">
    <property type="entry name" value="Ig-like_dom_sf"/>
</dbReference>
<organism evidence="10 11">
    <name type="scientific">Diatraea saccharalis</name>
    <name type="common">sugarcane borer</name>
    <dbReference type="NCBI Taxonomy" id="40085"/>
    <lineage>
        <taxon>Eukaryota</taxon>
        <taxon>Metazoa</taxon>
        <taxon>Ecdysozoa</taxon>
        <taxon>Arthropoda</taxon>
        <taxon>Hexapoda</taxon>
        <taxon>Insecta</taxon>
        <taxon>Pterygota</taxon>
        <taxon>Neoptera</taxon>
        <taxon>Endopterygota</taxon>
        <taxon>Lepidoptera</taxon>
        <taxon>Glossata</taxon>
        <taxon>Ditrysia</taxon>
        <taxon>Pyraloidea</taxon>
        <taxon>Crambidae</taxon>
        <taxon>Crambinae</taxon>
        <taxon>Diatraea</taxon>
    </lineage>
</organism>
<dbReference type="FunFam" id="2.60.40.10:FF:000032">
    <property type="entry name" value="palladin isoform X1"/>
    <property type="match status" value="1"/>
</dbReference>
<keyword evidence="8" id="KW-0732">Signal</keyword>
<evidence type="ECO:0000259" key="9">
    <source>
        <dbReference type="PROSITE" id="PS50835"/>
    </source>
</evidence>
<keyword evidence="4" id="KW-0325">Glycoprotein</keyword>
<dbReference type="PROSITE" id="PS50835">
    <property type="entry name" value="IG_LIKE"/>
    <property type="match status" value="2"/>
</dbReference>
<evidence type="ECO:0000256" key="3">
    <source>
        <dbReference type="ARBA" id="ARBA00023157"/>
    </source>
</evidence>
<keyword evidence="11" id="KW-1185">Reference proteome</keyword>
<dbReference type="InterPro" id="IPR013783">
    <property type="entry name" value="Ig-like_fold"/>
</dbReference>
<dbReference type="AlphaFoldDB" id="A0A9N9R4Q8"/>
<dbReference type="InterPro" id="IPR003598">
    <property type="entry name" value="Ig_sub2"/>
</dbReference>
<gene>
    <name evidence="10" type="ORF">DIATSA_LOCUS7726</name>
</gene>
<proteinExistence type="inferred from homology"/>
<dbReference type="PANTHER" id="PTHR10075">
    <property type="entry name" value="BASIGIN RELATED"/>
    <property type="match status" value="1"/>
</dbReference>
<dbReference type="InterPro" id="IPR003599">
    <property type="entry name" value="Ig_sub"/>
</dbReference>
<dbReference type="EMBL" id="OU893351">
    <property type="protein sequence ID" value="CAG9790036.1"/>
    <property type="molecule type" value="Genomic_DNA"/>
</dbReference>
<dbReference type="GO" id="GO:0007156">
    <property type="term" value="P:homophilic cell adhesion via plasma membrane adhesion molecules"/>
    <property type="evidence" value="ECO:0007669"/>
    <property type="project" value="TreeGrafter"/>
</dbReference>
<evidence type="ECO:0000313" key="10">
    <source>
        <dbReference type="EMBL" id="CAG9790036.1"/>
    </source>
</evidence>
<dbReference type="CDD" id="cd00096">
    <property type="entry name" value="Ig"/>
    <property type="match status" value="1"/>
</dbReference>
<dbReference type="GO" id="GO:0007411">
    <property type="term" value="P:axon guidance"/>
    <property type="evidence" value="ECO:0007669"/>
    <property type="project" value="TreeGrafter"/>
</dbReference>
<name>A0A9N9R4Q8_9NEOP</name>
<keyword evidence="5" id="KW-0393">Immunoglobulin domain</keyword>
<feature type="domain" description="Ig-like" evidence="9">
    <location>
        <begin position="165"/>
        <end position="255"/>
    </location>
</feature>
<accession>A0A9N9R4Q8</accession>